<dbReference type="AlphaFoldDB" id="A0A840I4B6"/>
<reference evidence="2 3" key="1">
    <citation type="submission" date="2020-08" db="EMBL/GenBank/DDBJ databases">
        <title>Genomic Encyclopedia of Type Strains, Phase IV (KMG-IV): sequencing the most valuable type-strain genomes for metagenomic binning, comparative biology and taxonomic classification.</title>
        <authorList>
            <person name="Goeker M."/>
        </authorList>
    </citation>
    <scope>NUCLEOTIDE SEQUENCE [LARGE SCALE GENOMIC DNA]</scope>
    <source>
        <strain evidence="2 3">DSM 102850</strain>
    </source>
</reference>
<organism evidence="2 3">
    <name type="scientific">Parvularcula dongshanensis</name>
    <dbReference type="NCBI Taxonomy" id="1173995"/>
    <lineage>
        <taxon>Bacteria</taxon>
        <taxon>Pseudomonadati</taxon>
        <taxon>Pseudomonadota</taxon>
        <taxon>Alphaproteobacteria</taxon>
        <taxon>Parvularculales</taxon>
        <taxon>Parvularculaceae</taxon>
        <taxon>Parvularcula</taxon>
    </lineage>
</organism>
<dbReference type="SUPFAM" id="SSF64518">
    <property type="entry name" value="Phase 1 flagellin"/>
    <property type="match status" value="1"/>
</dbReference>
<evidence type="ECO:0000256" key="1">
    <source>
        <dbReference type="SAM" id="Coils"/>
    </source>
</evidence>
<dbReference type="RefSeq" id="WP_183818387.1">
    <property type="nucleotide sequence ID" value="NZ_JACHOB010000004.1"/>
</dbReference>
<keyword evidence="3" id="KW-1185">Reference proteome</keyword>
<gene>
    <name evidence="2" type="ORF">GGQ59_002154</name>
</gene>
<keyword evidence="2" id="KW-0282">Flagellum</keyword>
<dbReference type="Gene3D" id="1.20.1330.10">
    <property type="entry name" value="f41 fragment of flagellin, N-terminal domain"/>
    <property type="match status" value="1"/>
</dbReference>
<dbReference type="EMBL" id="JACHOB010000004">
    <property type="protein sequence ID" value="MBB4659617.1"/>
    <property type="molecule type" value="Genomic_DNA"/>
</dbReference>
<keyword evidence="1" id="KW-0175">Coiled coil</keyword>
<dbReference type="Proteomes" id="UP000563524">
    <property type="component" value="Unassembled WGS sequence"/>
</dbReference>
<evidence type="ECO:0000313" key="2">
    <source>
        <dbReference type="EMBL" id="MBB4659617.1"/>
    </source>
</evidence>
<proteinExistence type="predicted"/>
<protein>
    <submittedName>
        <fullName evidence="2">Flagellar hook-associated protein 3 FlgL</fullName>
    </submittedName>
</protein>
<sequence length="330" mass="33839">MTSVGLPDALFLGSLHRTSTRLRTELSRASAEMVSGERQDLSRTLGARAGELALVNKALGDVDASASRMALAQNRLRLAGDAVGTVREMIDGYGARALTDVTLGGAAGLIETSNTARALLSQTVTTLNVQHGGRTLFAGDATDGRALADAGAILDSVRAELTGAADAAELDARLTAFFAEGGGFDTQVYMGGTGSAGGVALSDGSVVPFAARADSQAVRNTIEGLVRLALGPELGEGGVEWTRAAAGKLEAAGQGLVAEAAANGLAANRLDAEAEAKAAERLVLTATRESLAGRDAFEAAAEVQRLEAQLEAAYTVTARLSRLSFTDYMR</sequence>
<name>A0A840I4B6_9PROT</name>
<accession>A0A840I4B6</accession>
<keyword evidence="2" id="KW-0969">Cilium</keyword>
<evidence type="ECO:0000313" key="3">
    <source>
        <dbReference type="Proteomes" id="UP000563524"/>
    </source>
</evidence>
<keyword evidence="2" id="KW-0966">Cell projection</keyword>
<feature type="coiled-coil region" evidence="1">
    <location>
        <begin position="262"/>
        <end position="289"/>
    </location>
</feature>
<comment type="caution">
    <text evidence="2">The sequence shown here is derived from an EMBL/GenBank/DDBJ whole genome shotgun (WGS) entry which is preliminary data.</text>
</comment>